<dbReference type="EMBL" id="LN890655">
    <property type="protein sequence ID" value="CUS05287.2"/>
    <property type="molecule type" value="Genomic_DNA"/>
</dbReference>
<dbReference type="InterPro" id="IPR001296">
    <property type="entry name" value="Glyco_trans_1"/>
</dbReference>
<dbReference type="InterPro" id="IPR028098">
    <property type="entry name" value="Glyco_trans_4-like_N"/>
</dbReference>
<dbReference type="Pfam" id="PF00534">
    <property type="entry name" value="Glycos_transf_1"/>
    <property type="match status" value="1"/>
</dbReference>
<evidence type="ECO:0000259" key="2">
    <source>
        <dbReference type="Pfam" id="PF13579"/>
    </source>
</evidence>
<dbReference type="RefSeq" id="WP_095044520.1">
    <property type="nucleotide sequence ID" value="NZ_LN890655.1"/>
</dbReference>
<keyword evidence="3" id="KW-0808">Transferase</keyword>
<sequence length="422" mass="46434">MKILEVLTYYRPWVSGLTIYVERLSRALAAQGHDVTVLTSQYDPDLPRYDVLDGVKVVRIPVALRVSKGVLMPDFGPMAWKLARRADVLHLHLPQFDAPGLALRGRLLRKPVVLTYHCDLQLPVGAFNQMVDRVVQFQNNTAGRLADAVATYTRDYATHSPYLSQYVDRKLVIIPPPIALEPVSETAVVDFKLKHALGDRPVIGISARLAAEKGVEVLLQALPRVLAAFPNALVLHAGPYKDIIGEEAYAARLAPLFQQYEAHYRLLGTLHGAELTAFYRSLDVLCICSLNSTESFGLVQIEAMRNGVPVAACDLPGVRQPVTMTGMGEVTPVGDPDALAEALIRILADRARYSRPADLIGASFDPAQTAAEYARLFEGLRRGERPSRAIEPPAYERLRAMRDGAQREIKHGLDTDGTDGTD</sequence>
<dbReference type="CDD" id="cd03801">
    <property type="entry name" value="GT4_PimA-like"/>
    <property type="match status" value="1"/>
</dbReference>
<dbReference type="SUPFAM" id="SSF53756">
    <property type="entry name" value="UDP-Glycosyltransferase/glycogen phosphorylase"/>
    <property type="match status" value="1"/>
</dbReference>
<reference evidence="3" key="1">
    <citation type="submission" date="2016-01" db="EMBL/GenBank/DDBJ databases">
        <authorList>
            <person name="Mcilroy J.S."/>
            <person name="Karst M S."/>
            <person name="Albertsen M."/>
        </authorList>
    </citation>
    <scope>NUCLEOTIDE SEQUENCE</scope>
    <source>
        <strain evidence="3">Cfx-K</strain>
    </source>
</reference>
<evidence type="ECO:0000259" key="1">
    <source>
        <dbReference type="Pfam" id="PF00534"/>
    </source>
</evidence>
<evidence type="ECO:0000313" key="3">
    <source>
        <dbReference type="EMBL" id="CUS05287.2"/>
    </source>
</evidence>
<dbReference type="AlphaFoldDB" id="A0A170PJ68"/>
<organism evidence="3 4">
    <name type="scientific">Candidatus Promineifilum breve</name>
    <dbReference type="NCBI Taxonomy" id="1806508"/>
    <lineage>
        <taxon>Bacteria</taxon>
        <taxon>Bacillati</taxon>
        <taxon>Chloroflexota</taxon>
        <taxon>Ardenticatenia</taxon>
        <taxon>Candidatus Promineifilales</taxon>
        <taxon>Candidatus Promineifilaceae</taxon>
        <taxon>Candidatus Promineifilum</taxon>
    </lineage>
</organism>
<accession>A0A170PJ68</accession>
<evidence type="ECO:0000313" key="4">
    <source>
        <dbReference type="Proteomes" id="UP000215027"/>
    </source>
</evidence>
<dbReference type="KEGG" id="pbf:CFX0092_A3409"/>
<dbReference type="Gene3D" id="3.40.50.2000">
    <property type="entry name" value="Glycogen Phosphorylase B"/>
    <property type="match status" value="2"/>
</dbReference>
<dbReference type="Proteomes" id="UP000215027">
    <property type="component" value="Chromosome I"/>
</dbReference>
<dbReference type="Pfam" id="PF13579">
    <property type="entry name" value="Glyco_trans_4_4"/>
    <property type="match status" value="1"/>
</dbReference>
<name>A0A170PJ68_9CHLR</name>
<dbReference type="PANTHER" id="PTHR45947">
    <property type="entry name" value="SULFOQUINOVOSYL TRANSFERASE SQD2"/>
    <property type="match status" value="1"/>
</dbReference>
<dbReference type="GO" id="GO:0016758">
    <property type="term" value="F:hexosyltransferase activity"/>
    <property type="evidence" value="ECO:0007669"/>
    <property type="project" value="TreeGrafter"/>
</dbReference>
<feature type="domain" description="Glycosyl transferase family 1" evidence="1">
    <location>
        <begin position="198"/>
        <end position="355"/>
    </location>
</feature>
<dbReference type="InterPro" id="IPR050194">
    <property type="entry name" value="Glycosyltransferase_grp1"/>
</dbReference>
<dbReference type="OrthoDB" id="9811902at2"/>
<dbReference type="PANTHER" id="PTHR45947:SF3">
    <property type="entry name" value="SULFOQUINOVOSYL TRANSFERASE SQD2"/>
    <property type="match status" value="1"/>
</dbReference>
<proteinExistence type="predicted"/>
<protein>
    <submittedName>
        <fullName evidence="3">Glycosyl transferase group 1</fullName>
    </submittedName>
</protein>
<keyword evidence="4" id="KW-1185">Reference proteome</keyword>
<feature type="domain" description="Glycosyltransferase subfamily 4-like N-terminal" evidence="2">
    <location>
        <begin position="16"/>
        <end position="175"/>
    </location>
</feature>
<gene>
    <name evidence="3" type="ORF">CFX0092_A3409</name>
</gene>